<dbReference type="Gene3D" id="3.40.50.300">
    <property type="entry name" value="P-loop containing nucleotide triphosphate hydrolases"/>
    <property type="match status" value="1"/>
</dbReference>
<sequence length="292" mass="33130">MSTVAFWGPVHGQVANTSNLVAASSVLAIEKDVRVMITQTQLAHSTLESAFLKEQDEGDLLSFSDTGLDALERLARSKRLTAEKVADYTIPILHNRLELLLGSARPKNMLQDNTNSVLDTIFTVAKKHYDYCFIDVHSGTKNSMTKRVLEEADMIVVNLNQNIQLLNRFFNKEDWLEALDNKPYVIVLSQYDPKSQYSVKNIKRRYNCKQPILTVPYNTAFRDSCNDRNTIEYFLRATNFSMKRENAFFVGEIRKLVYEICNITSKLQQSENGEASHITDSLLIESATKGAS</sequence>
<evidence type="ECO:0000313" key="1">
    <source>
        <dbReference type="EMBL" id="MED4400327.1"/>
    </source>
</evidence>
<reference evidence="1 2" key="1">
    <citation type="submission" date="2023-03" db="EMBL/GenBank/DDBJ databases">
        <title>Bacillus Genome Sequencing.</title>
        <authorList>
            <person name="Dunlap C."/>
        </authorList>
    </citation>
    <scope>NUCLEOTIDE SEQUENCE [LARGE SCALE GENOMIC DNA]</scope>
    <source>
        <strain evidence="1 2">NRS-1717</strain>
    </source>
</reference>
<accession>A0ABU6NT48</accession>
<proteinExistence type="predicted"/>
<evidence type="ECO:0000313" key="2">
    <source>
        <dbReference type="Proteomes" id="UP001342826"/>
    </source>
</evidence>
<dbReference type="GeneID" id="301139220"/>
<evidence type="ECO:0008006" key="3">
    <source>
        <dbReference type="Google" id="ProtNLM"/>
    </source>
</evidence>
<name>A0ABU6NT48_9BACI</name>
<dbReference type="Proteomes" id="UP001342826">
    <property type="component" value="Unassembled WGS sequence"/>
</dbReference>
<gene>
    <name evidence="1" type="ORF">P9271_03000</name>
</gene>
<dbReference type="SUPFAM" id="SSF52540">
    <property type="entry name" value="P-loop containing nucleoside triphosphate hydrolases"/>
    <property type="match status" value="1"/>
</dbReference>
<dbReference type="EMBL" id="JARTFS010000002">
    <property type="protein sequence ID" value="MED4400327.1"/>
    <property type="molecule type" value="Genomic_DNA"/>
</dbReference>
<protein>
    <recommendedName>
        <fullName evidence="3">AAA domain-containing protein</fullName>
    </recommendedName>
</protein>
<dbReference type="InterPro" id="IPR027417">
    <property type="entry name" value="P-loop_NTPase"/>
</dbReference>
<dbReference type="RefSeq" id="WP_066224413.1">
    <property type="nucleotide sequence ID" value="NZ_JARTFS010000002.1"/>
</dbReference>
<keyword evidence="2" id="KW-1185">Reference proteome</keyword>
<comment type="caution">
    <text evidence="1">The sequence shown here is derived from an EMBL/GenBank/DDBJ whole genome shotgun (WGS) entry which is preliminary data.</text>
</comment>
<organism evidence="1 2">
    <name type="scientific">Metabacillus fastidiosus</name>
    <dbReference type="NCBI Taxonomy" id="1458"/>
    <lineage>
        <taxon>Bacteria</taxon>
        <taxon>Bacillati</taxon>
        <taxon>Bacillota</taxon>
        <taxon>Bacilli</taxon>
        <taxon>Bacillales</taxon>
        <taxon>Bacillaceae</taxon>
        <taxon>Metabacillus</taxon>
    </lineage>
</organism>